<feature type="region of interest" description="Disordered" evidence="1">
    <location>
        <begin position="325"/>
        <end position="394"/>
    </location>
</feature>
<keyword evidence="3" id="KW-1185">Reference proteome</keyword>
<name>A0A7M5TRX2_9CNID</name>
<dbReference type="SUPFAM" id="SSF57997">
    <property type="entry name" value="Tropomyosin"/>
    <property type="match status" value="1"/>
</dbReference>
<feature type="compositionally biased region" description="Basic and acidic residues" evidence="1">
    <location>
        <begin position="355"/>
        <end position="369"/>
    </location>
</feature>
<feature type="compositionally biased region" description="Acidic residues" evidence="1">
    <location>
        <begin position="332"/>
        <end position="349"/>
    </location>
</feature>
<organism evidence="2 3">
    <name type="scientific">Clytia hemisphaerica</name>
    <dbReference type="NCBI Taxonomy" id="252671"/>
    <lineage>
        <taxon>Eukaryota</taxon>
        <taxon>Metazoa</taxon>
        <taxon>Cnidaria</taxon>
        <taxon>Hydrozoa</taxon>
        <taxon>Hydroidolina</taxon>
        <taxon>Leptothecata</taxon>
        <taxon>Obeliida</taxon>
        <taxon>Clytiidae</taxon>
        <taxon>Clytia</taxon>
    </lineage>
</organism>
<evidence type="ECO:0000313" key="2">
    <source>
        <dbReference type="EnsemblMetazoa" id="CLYHEMP000892.1"/>
    </source>
</evidence>
<dbReference type="AlphaFoldDB" id="A0A7M5TRX2"/>
<sequence>MMASNHHQIANATEMLTHFIFGQHGHDFRGFPARCFVRYRFGGDVEWETFWERKRDGDELDLERDDSDWEDDKELKRPLHAEKYVIRRIQKAVDDHDSESDSESDSDEGDEFDVTKYSYTCYPHYVHLHYPARNVYTRQFDQVRDNFTEVECFYDQNILYDKNKTFTCYNPQRVVIGKVEYEDTNTPKIVICDSLKTKGNLQWNRDVKAWDGNHNRDLPKRRVGILEIEIYLNASPCEDCFTALKEFVEKNTHAYIHVKYTSFYYTSDQDHFNDVNSETDSRLKITPFTDSDWKFVIREINELQTNKIKRLEKKVKNLEKDLENAEEKLENAEEELENAEEKLEDTEEDLSNRMTELHMKDQKLKDAKKTNKSLTKTVETLERRNKTASSSGSD</sequence>
<accession>A0A7M5TRX2</accession>
<evidence type="ECO:0000256" key="1">
    <source>
        <dbReference type="SAM" id="MobiDB-lite"/>
    </source>
</evidence>
<evidence type="ECO:0000313" key="3">
    <source>
        <dbReference type="Proteomes" id="UP000594262"/>
    </source>
</evidence>
<dbReference type="EnsemblMetazoa" id="CLYHEMT000892.1">
    <property type="protein sequence ID" value="CLYHEMP000892.1"/>
    <property type="gene ID" value="CLYHEMG000892"/>
</dbReference>
<protein>
    <submittedName>
        <fullName evidence="2">Uncharacterized protein</fullName>
    </submittedName>
</protein>
<proteinExistence type="predicted"/>
<feature type="region of interest" description="Disordered" evidence="1">
    <location>
        <begin position="92"/>
        <end position="111"/>
    </location>
</feature>
<reference evidence="2" key="1">
    <citation type="submission" date="2021-01" db="UniProtKB">
        <authorList>
            <consortium name="EnsemblMetazoa"/>
        </authorList>
    </citation>
    <scope>IDENTIFICATION</scope>
</reference>
<feature type="compositionally biased region" description="Acidic residues" evidence="1">
    <location>
        <begin position="96"/>
        <end position="111"/>
    </location>
</feature>
<dbReference type="Pfam" id="PF18750">
    <property type="entry name" value="SNAD4"/>
    <property type="match status" value="1"/>
</dbReference>
<dbReference type="Proteomes" id="UP000594262">
    <property type="component" value="Unplaced"/>
</dbReference>
<dbReference type="Gene3D" id="3.40.140.10">
    <property type="entry name" value="Cytidine Deaminase, domain 2"/>
    <property type="match status" value="1"/>
</dbReference>